<evidence type="ECO:0000256" key="1">
    <source>
        <dbReference type="ARBA" id="ARBA00003283"/>
    </source>
</evidence>
<dbReference type="InterPro" id="IPR013762">
    <property type="entry name" value="Integrase-like_cat_sf"/>
</dbReference>
<proteinExistence type="inferred from homology"/>
<evidence type="ECO:0000313" key="7">
    <source>
        <dbReference type="EMBL" id="VDN47079.1"/>
    </source>
</evidence>
<evidence type="ECO:0000256" key="5">
    <source>
        <dbReference type="ARBA" id="ARBA00023172"/>
    </source>
</evidence>
<keyword evidence="4" id="KW-0238">DNA-binding</keyword>
<dbReference type="Pfam" id="PF00589">
    <property type="entry name" value="Phage_integrase"/>
    <property type="match status" value="1"/>
</dbReference>
<keyword evidence="8" id="KW-1185">Reference proteome</keyword>
<sequence length="339" mass="39258">MEIRKEWGFVSVQIDYNPYYVEQLKLLGGKWLAKEKVWHLPPIQYEAVMELFQRNKNGLAEQTKDDLMKINEIMDDLKRLGYSSETIKSYSNHLKAFLAYSEGACDLTSINSYLLYLLENKQTSHSYCNQAVNAIKIYARKFSNIEETEVIKLQRPKKEKKLPKVMSQNEVKRLLEVTINEKHKTVLMLAYSCGLRVSEVATMPVANIDSERMVVIVHQGKGRKDRITLLSEKMLKQLRVYYKEYRPKVWLFENPDKDGPITGRTLQRVFNASVAKAGIQKSVTFHSLRHSFATHLLESGVHLRYIQELLGHSSSKTTEIYTHVSVKSIMNIKNPLDQL</sequence>
<dbReference type="SUPFAM" id="SSF56349">
    <property type="entry name" value="DNA breaking-rejoining enzymes"/>
    <property type="match status" value="1"/>
</dbReference>
<dbReference type="InterPro" id="IPR004107">
    <property type="entry name" value="Integrase_SAM-like_N"/>
</dbReference>
<dbReference type="InterPro" id="IPR011010">
    <property type="entry name" value="DNA_brk_join_enz"/>
</dbReference>
<keyword evidence="3" id="KW-0229">DNA integration</keyword>
<dbReference type="Gene3D" id="1.10.443.10">
    <property type="entry name" value="Intergrase catalytic core"/>
    <property type="match status" value="1"/>
</dbReference>
<keyword evidence="5" id="KW-0233">DNA recombination</keyword>
<evidence type="ECO:0000256" key="4">
    <source>
        <dbReference type="ARBA" id="ARBA00023125"/>
    </source>
</evidence>
<organism evidence="7 8">
    <name type="scientific">Petrocella atlantisensis</name>
    <dbReference type="NCBI Taxonomy" id="2173034"/>
    <lineage>
        <taxon>Bacteria</taxon>
        <taxon>Bacillati</taxon>
        <taxon>Bacillota</taxon>
        <taxon>Clostridia</taxon>
        <taxon>Lachnospirales</taxon>
        <taxon>Vallitaleaceae</taxon>
        <taxon>Petrocella</taxon>
    </lineage>
</organism>
<dbReference type="Pfam" id="PF13495">
    <property type="entry name" value="Phage_int_SAM_4"/>
    <property type="match status" value="1"/>
</dbReference>
<comment type="similarity">
    <text evidence="2">Belongs to the 'phage' integrase family.</text>
</comment>
<dbReference type="AlphaFoldDB" id="A0A3P7S2U6"/>
<evidence type="ECO:0000256" key="3">
    <source>
        <dbReference type="ARBA" id="ARBA00022908"/>
    </source>
</evidence>
<feature type="domain" description="Tyr recombinase" evidence="6">
    <location>
        <begin position="161"/>
        <end position="334"/>
    </location>
</feature>
<comment type="function">
    <text evidence="1">Site-specific tyrosine recombinase, which acts by catalyzing the cutting and rejoining of the recombining DNA molecules.</text>
</comment>
<dbReference type="GO" id="GO:0015074">
    <property type="term" value="P:DNA integration"/>
    <property type="evidence" value="ECO:0007669"/>
    <property type="project" value="UniProtKB-KW"/>
</dbReference>
<name>A0A3P7S2U6_9FIRM</name>
<dbReference type="InterPro" id="IPR002104">
    <property type="entry name" value="Integrase_catalytic"/>
</dbReference>
<dbReference type="GO" id="GO:0006310">
    <property type="term" value="P:DNA recombination"/>
    <property type="evidence" value="ECO:0007669"/>
    <property type="project" value="UniProtKB-KW"/>
</dbReference>
<evidence type="ECO:0000256" key="2">
    <source>
        <dbReference type="ARBA" id="ARBA00008857"/>
    </source>
</evidence>
<gene>
    <name evidence="7" type="ORF">PATL70BA_1201</name>
</gene>
<dbReference type="InterPro" id="IPR050090">
    <property type="entry name" value="Tyrosine_recombinase_XerCD"/>
</dbReference>
<dbReference type="Proteomes" id="UP000279029">
    <property type="component" value="Chromosome"/>
</dbReference>
<dbReference type="Gene3D" id="1.10.150.130">
    <property type="match status" value="1"/>
</dbReference>
<dbReference type="KEGG" id="cbar:PATL70BA_1201"/>
<dbReference type="RefSeq" id="WP_243115971.1">
    <property type="nucleotide sequence ID" value="NZ_LR130778.1"/>
</dbReference>
<dbReference type="PANTHER" id="PTHR30349">
    <property type="entry name" value="PHAGE INTEGRASE-RELATED"/>
    <property type="match status" value="1"/>
</dbReference>
<dbReference type="GO" id="GO:0003677">
    <property type="term" value="F:DNA binding"/>
    <property type="evidence" value="ECO:0007669"/>
    <property type="project" value="UniProtKB-KW"/>
</dbReference>
<evidence type="ECO:0000313" key="8">
    <source>
        <dbReference type="Proteomes" id="UP000279029"/>
    </source>
</evidence>
<dbReference type="EMBL" id="LR130778">
    <property type="protein sequence ID" value="VDN47079.1"/>
    <property type="molecule type" value="Genomic_DNA"/>
</dbReference>
<accession>A0A3P7S2U6</accession>
<reference evidence="7 8" key="1">
    <citation type="submission" date="2018-09" db="EMBL/GenBank/DDBJ databases">
        <authorList>
            <person name="Postec A."/>
        </authorList>
    </citation>
    <scope>NUCLEOTIDE SEQUENCE [LARGE SCALE GENOMIC DNA]</scope>
    <source>
        <strain evidence="7">70B-A</strain>
    </source>
</reference>
<protein>
    <submittedName>
        <fullName evidence="7">Integrase/recombinase-related protein</fullName>
    </submittedName>
</protein>
<dbReference type="InterPro" id="IPR010998">
    <property type="entry name" value="Integrase_recombinase_N"/>
</dbReference>
<dbReference type="PANTHER" id="PTHR30349:SF41">
    <property type="entry name" value="INTEGRASE_RECOMBINASE PROTEIN MJ0367-RELATED"/>
    <property type="match status" value="1"/>
</dbReference>
<evidence type="ECO:0000259" key="6">
    <source>
        <dbReference type="PROSITE" id="PS51898"/>
    </source>
</evidence>
<dbReference type="PROSITE" id="PS51898">
    <property type="entry name" value="TYR_RECOMBINASE"/>
    <property type="match status" value="1"/>
</dbReference>